<dbReference type="GO" id="GO:0005886">
    <property type="term" value="C:plasma membrane"/>
    <property type="evidence" value="ECO:0007669"/>
    <property type="project" value="UniProtKB-SubCell"/>
</dbReference>
<dbReference type="Pfam" id="PF00999">
    <property type="entry name" value="Na_H_Exchanger"/>
    <property type="match status" value="1"/>
</dbReference>
<comment type="subcellular location">
    <subcellularLocation>
        <location evidence="1">Cell membrane</location>
        <topology evidence="1">Multi-pass membrane protein</topology>
    </subcellularLocation>
</comment>
<dbReference type="InterPro" id="IPR006153">
    <property type="entry name" value="Cation/H_exchanger_TM"/>
</dbReference>
<accession>A0A5C4M702</accession>
<dbReference type="AlphaFoldDB" id="A0A5C4M702"/>
<dbReference type="EMBL" id="VDFW01000002">
    <property type="protein sequence ID" value="TNC29126.1"/>
    <property type="molecule type" value="Genomic_DNA"/>
</dbReference>
<proteinExistence type="predicted"/>
<keyword evidence="3" id="KW-0050">Antiport</keyword>
<feature type="transmembrane region" description="Helical" evidence="8">
    <location>
        <begin position="117"/>
        <end position="138"/>
    </location>
</feature>
<feature type="transmembrane region" description="Helical" evidence="8">
    <location>
        <begin position="192"/>
        <end position="213"/>
    </location>
</feature>
<keyword evidence="11" id="KW-1185">Reference proteome</keyword>
<evidence type="ECO:0000256" key="4">
    <source>
        <dbReference type="ARBA" id="ARBA00022692"/>
    </source>
</evidence>
<keyword evidence="5 8" id="KW-1133">Transmembrane helix</keyword>
<feature type="transmembrane region" description="Helical" evidence="8">
    <location>
        <begin position="89"/>
        <end position="111"/>
    </location>
</feature>
<feature type="transmembrane region" description="Helical" evidence="8">
    <location>
        <begin position="233"/>
        <end position="258"/>
    </location>
</feature>
<organism evidence="10 11">
    <name type="scientific">Amycolatopsis alkalitolerans</name>
    <dbReference type="NCBI Taxonomy" id="2547244"/>
    <lineage>
        <taxon>Bacteria</taxon>
        <taxon>Bacillati</taxon>
        <taxon>Actinomycetota</taxon>
        <taxon>Actinomycetes</taxon>
        <taxon>Pseudonocardiales</taxon>
        <taxon>Pseudonocardiaceae</taxon>
        <taxon>Amycolatopsis</taxon>
    </lineage>
</organism>
<evidence type="ECO:0000256" key="3">
    <source>
        <dbReference type="ARBA" id="ARBA00022449"/>
    </source>
</evidence>
<feature type="transmembrane region" description="Helical" evidence="8">
    <location>
        <begin position="330"/>
        <end position="352"/>
    </location>
</feature>
<evidence type="ECO:0000256" key="6">
    <source>
        <dbReference type="ARBA" id="ARBA00023065"/>
    </source>
</evidence>
<evidence type="ECO:0000256" key="1">
    <source>
        <dbReference type="ARBA" id="ARBA00004651"/>
    </source>
</evidence>
<evidence type="ECO:0000256" key="5">
    <source>
        <dbReference type="ARBA" id="ARBA00022989"/>
    </source>
</evidence>
<keyword evidence="4 8" id="KW-0812">Transmembrane</keyword>
<feature type="transmembrane region" description="Helical" evidence="8">
    <location>
        <begin position="364"/>
        <end position="382"/>
    </location>
</feature>
<comment type="caution">
    <text evidence="10">The sequence shown here is derived from an EMBL/GenBank/DDBJ whole genome shotgun (WGS) entry which is preliminary data.</text>
</comment>
<dbReference type="Proteomes" id="UP000305546">
    <property type="component" value="Unassembled WGS sequence"/>
</dbReference>
<evidence type="ECO:0000256" key="7">
    <source>
        <dbReference type="ARBA" id="ARBA00023136"/>
    </source>
</evidence>
<gene>
    <name evidence="10" type="ORF">FG385_03235</name>
</gene>
<evidence type="ECO:0000256" key="2">
    <source>
        <dbReference type="ARBA" id="ARBA00022448"/>
    </source>
</evidence>
<dbReference type="RefSeq" id="WP_139095070.1">
    <property type="nucleotide sequence ID" value="NZ_VDFW01000002.1"/>
</dbReference>
<feature type="transmembrane region" description="Helical" evidence="8">
    <location>
        <begin position="303"/>
        <end position="324"/>
    </location>
</feature>
<evidence type="ECO:0000313" key="10">
    <source>
        <dbReference type="EMBL" id="TNC29126.1"/>
    </source>
</evidence>
<feature type="transmembrane region" description="Helical" evidence="8">
    <location>
        <begin position="278"/>
        <end position="296"/>
    </location>
</feature>
<dbReference type="GO" id="GO:0015297">
    <property type="term" value="F:antiporter activity"/>
    <property type="evidence" value="ECO:0007669"/>
    <property type="project" value="UniProtKB-KW"/>
</dbReference>
<dbReference type="GO" id="GO:1902600">
    <property type="term" value="P:proton transmembrane transport"/>
    <property type="evidence" value="ECO:0007669"/>
    <property type="project" value="InterPro"/>
</dbReference>
<dbReference type="OrthoDB" id="4174405at2"/>
<sequence>MNAWVFPIAALVLIGYGALSARLRSTVVSRAIVFVAAGALLGQAGDFVPDGAANESVRVLAEATLAVVLFTDASAVSMGGLWRERALPARLLGIGLPLSVGAGTLAAVAIFPGLDPWVAAALATVLAPTDAALSLPVIEDPRVPRGIRQGLNVESGLNDGICVPLLIIFLTVAESGEGVAQAGPVRVVVTEIGYGLAAGVAAGALAGWVLSRCTAKGWMNPAWQQINAVVTPLLAYSAAAALGGSGFIAAFVAGSVYRTVAGRGVAASTELTERTGELLNALTFLAFGAVLLGPALSALDWRVACYAVACLTVARMGPVALALLGTGARAPTVAFVGWFGPRGLASIVFVLILVEQTRLAERELILTVVTWTVAFSVLAHGVTAPLGTARYTAWRASHARERAH</sequence>
<evidence type="ECO:0000313" key="11">
    <source>
        <dbReference type="Proteomes" id="UP000305546"/>
    </source>
</evidence>
<name>A0A5C4M702_9PSEU</name>
<keyword evidence="7 8" id="KW-0472">Membrane</keyword>
<reference evidence="10 11" key="1">
    <citation type="submission" date="2019-06" db="EMBL/GenBank/DDBJ databases">
        <title>Amycolatopsis alkalitolerans sp. nov., isolated from Gastrodia elata Blume.</title>
        <authorList>
            <person name="Narsing Rao M.P."/>
            <person name="Li W.J."/>
        </authorList>
    </citation>
    <scope>NUCLEOTIDE SEQUENCE [LARGE SCALE GENOMIC DNA]</scope>
    <source>
        <strain evidence="10 11">SYSUP0005</strain>
    </source>
</reference>
<keyword evidence="2" id="KW-0813">Transport</keyword>
<protein>
    <submittedName>
        <fullName evidence="10">Sodium:proton antiporter</fullName>
    </submittedName>
</protein>
<evidence type="ECO:0000259" key="9">
    <source>
        <dbReference type="Pfam" id="PF00999"/>
    </source>
</evidence>
<keyword evidence="6" id="KW-0406">Ion transport</keyword>
<feature type="transmembrane region" description="Helical" evidence="8">
    <location>
        <begin position="63"/>
        <end position="82"/>
    </location>
</feature>
<dbReference type="PANTHER" id="PTHR32507:SF8">
    <property type="entry name" value="CNH1P"/>
    <property type="match status" value="1"/>
</dbReference>
<evidence type="ECO:0000256" key="8">
    <source>
        <dbReference type="SAM" id="Phobius"/>
    </source>
</evidence>
<dbReference type="PANTHER" id="PTHR32507">
    <property type="entry name" value="NA(+)/H(+) ANTIPORTER 1"/>
    <property type="match status" value="1"/>
</dbReference>
<feature type="domain" description="Cation/H+ exchanger transmembrane" evidence="9">
    <location>
        <begin position="11"/>
        <end position="384"/>
    </location>
</feature>